<keyword evidence="1 9" id="KW-0547">Nucleotide-binding</keyword>
<evidence type="ECO:0000256" key="2">
    <source>
        <dbReference type="ARBA" id="ARBA00022801"/>
    </source>
</evidence>
<dbReference type="Gene3D" id="3.40.50.300">
    <property type="entry name" value="P-loop containing nucleotide triphosphate hydrolases"/>
    <property type="match status" value="2"/>
</dbReference>
<dbReference type="PROSITE" id="PS51198">
    <property type="entry name" value="UVRD_HELICASE_ATP_BIND"/>
    <property type="match status" value="1"/>
</dbReference>
<keyword evidence="4 9" id="KW-0067">ATP-binding</keyword>
<evidence type="ECO:0000256" key="7">
    <source>
        <dbReference type="ARBA" id="ARBA00034808"/>
    </source>
</evidence>
<evidence type="ECO:0000256" key="8">
    <source>
        <dbReference type="ARBA" id="ARBA00048988"/>
    </source>
</evidence>
<keyword evidence="12" id="KW-0269">Exonuclease</keyword>
<evidence type="ECO:0000313" key="12">
    <source>
        <dbReference type="EMBL" id="GAA4388323.1"/>
    </source>
</evidence>
<dbReference type="EC" id="5.6.2.4" evidence="7"/>
<comment type="catalytic activity">
    <reaction evidence="6">
        <text>Couples ATP hydrolysis with the unwinding of duplex DNA by translocating in the 3'-5' direction.</text>
        <dbReference type="EC" id="5.6.2.4"/>
    </reaction>
</comment>
<keyword evidence="12" id="KW-0540">Nuclease</keyword>
<proteinExistence type="predicted"/>
<dbReference type="Pfam" id="PF00580">
    <property type="entry name" value="UvrD-helicase"/>
    <property type="match status" value="1"/>
</dbReference>
<dbReference type="InterPro" id="IPR014017">
    <property type="entry name" value="DNA_helicase_UvrD-like_C"/>
</dbReference>
<keyword evidence="13" id="KW-1185">Reference proteome</keyword>
<comment type="caution">
    <text evidence="12">The sequence shown here is derived from an EMBL/GenBank/DDBJ whole genome shotgun (WGS) entry which is preliminary data.</text>
</comment>
<reference evidence="13" key="1">
    <citation type="journal article" date="2019" name="Int. J. Syst. Evol. Microbiol.">
        <title>The Global Catalogue of Microorganisms (GCM) 10K type strain sequencing project: providing services to taxonomists for standard genome sequencing and annotation.</title>
        <authorList>
            <consortium name="The Broad Institute Genomics Platform"/>
            <consortium name="The Broad Institute Genome Sequencing Center for Infectious Disease"/>
            <person name="Wu L."/>
            <person name="Ma J."/>
        </authorList>
    </citation>
    <scope>NUCLEOTIDE SEQUENCE [LARGE SCALE GENOMIC DNA]</scope>
    <source>
        <strain evidence="13">JCM 17688</strain>
    </source>
</reference>
<accession>A0ABP8JBW2</accession>
<dbReference type="SUPFAM" id="SSF52540">
    <property type="entry name" value="P-loop containing nucleoside triphosphate hydrolases"/>
    <property type="match status" value="1"/>
</dbReference>
<dbReference type="InterPro" id="IPR027417">
    <property type="entry name" value="P-loop_NTPase"/>
</dbReference>
<dbReference type="PANTHER" id="PTHR11070">
    <property type="entry name" value="UVRD / RECB / PCRA DNA HELICASE FAMILY MEMBER"/>
    <property type="match status" value="1"/>
</dbReference>
<gene>
    <name evidence="12" type="ORF">GCM10023147_13760</name>
</gene>
<evidence type="ECO:0000256" key="1">
    <source>
        <dbReference type="ARBA" id="ARBA00022741"/>
    </source>
</evidence>
<organism evidence="12 13">
    <name type="scientific">Tsukamurella soli</name>
    <dbReference type="NCBI Taxonomy" id="644556"/>
    <lineage>
        <taxon>Bacteria</taxon>
        <taxon>Bacillati</taxon>
        <taxon>Actinomycetota</taxon>
        <taxon>Actinomycetes</taxon>
        <taxon>Mycobacteriales</taxon>
        <taxon>Tsukamurellaceae</taxon>
        <taxon>Tsukamurella</taxon>
    </lineage>
</organism>
<dbReference type="PANTHER" id="PTHR11070:SF45">
    <property type="entry name" value="DNA 3'-5' HELICASE"/>
    <property type="match status" value="1"/>
</dbReference>
<evidence type="ECO:0000256" key="3">
    <source>
        <dbReference type="ARBA" id="ARBA00022806"/>
    </source>
</evidence>
<evidence type="ECO:0000313" key="13">
    <source>
        <dbReference type="Proteomes" id="UP001500635"/>
    </source>
</evidence>
<evidence type="ECO:0000256" key="6">
    <source>
        <dbReference type="ARBA" id="ARBA00034617"/>
    </source>
</evidence>
<feature type="region of interest" description="Disordered" evidence="10">
    <location>
        <begin position="113"/>
        <end position="142"/>
    </location>
</feature>
<feature type="binding site" evidence="9">
    <location>
        <begin position="280"/>
        <end position="287"/>
    </location>
    <ligand>
        <name>ATP</name>
        <dbReference type="ChEBI" id="CHEBI:30616"/>
    </ligand>
</feature>
<dbReference type="Pfam" id="PF13361">
    <property type="entry name" value="UvrD_C"/>
    <property type="match status" value="2"/>
</dbReference>
<dbReference type="GO" id="GO:0004527">
    <property type="term" value="F:exonuclease activity"/>
    <property type="evidence" value="ECO:0007669"/>
    <property type="project" value="UniProtKB-KW"/>
</dbReference>
<evidence type="ECO:0000256" key="4">
    <source>
        <dbReference type="ARBA" id="ARBA00022840"/>
    </source>
</evidence>
<name>A0ABP8JBW2_9ACTN</name>
<dbReference type="Proteomes" id="UP001500635">
    <property type="component" value="Unassembled WGS sequence"/>
</dbReference>
<dbReference type="RefSeq" id="WP_344992821.1">
    <property type="nucleotide sequence ID" value="NZ_BAABFR010000015.1"/>
</dbReference>
<evidence type="ECO:0000256" key="5">
    <source>
        <dbReference type="ARBA" id="ARBA00023235"/>
    </source>
</evidence>
<dbReference type="EMBL" id="BAABFR010000015">
    <property type="protein sequence ID" value="GAA4388323.1"/>
    <property type="molecule type" value="Genomic_DNA"/>
</dbReference>
<dbReference type="InterPro" id="IPR000212">
    <property type="entry name" value="DNA_helicase_UvrD/REP"/>
</dbReference>
<dbReference type="InterPro" id="IPR014016">
    <property type="entry name" value="UvrD-like_ATP-bd"/>
</dbReference>
<evidence type="ECO:0000256" key="9">
    <source>
        <dbReference type="PROSITE-ProRule" id="PRU00560"/>
    </source>
</evidence>
<keyword evidence="3 9" id="KW-0347">Helicase</keyword>
<feature type="domain" description="UvrD-like helicase ATP-binding" evidence="11">
    <location>
        <begin position="259"/>
        <end position="562"/>
    </location>
</feature>
<evidence type="ECO:0000259" key="11">
    <source>
        <dbReference type="PROSITE" id="PS51198"/>
    </source>
</evidence>
<sequence length="738" mass="80573">MPQIILGPGLDKIDGSLQKATYQFLTKLAKNDATPGLHVEPMKNAVDPRARTGRVNDNYRAVLFKIQGSGGEAHYVFAGTYPHDEAIEIAKSSRMDINPRNGVGELIPVATTPEPIRQVPTQPRHAEPTPAPAPSGPRSRSLRQREFTVDYLADLGFAAEFAAGALDLTDSTGLLEYAESAPATWQGHALLDLFTGESISEVRKRYGLDDAAPVGETEDDRLLNALQHPAAQMEFAFIDDDDELRAAIENPNFTAWRVFLHPEQRALTTKNFSGSARITGGAGTGKTVVLIHRTRDLWRRNPQARIVLTTFNRTLAESLKEQIQLLEPKIGLAKDLGDAGVYIASVDQIAHRVVSHAGDLGGRDGNPGPVAAVLGPRTAQIRSTRAGRWQAAAEQAGAGLPRELTTPGFLEAEYAMIVLPNAITTSAEYLKVRRPGRGVALNRARRQGVWNVIAAYRAAAAAEATVDYEEKAAIAVRVLQEQGPAADHVLVDEGQDLSPSRFQLLRALAVEGPNDLFIAEDGHQRIYGQKLTLSHYGINVRGRASARLTLNYRTTEQNLRFALRILEGQDFTDLDGESDTVDQYHSARKGPDPELIQVDSLAEEYQRVAQLIDEWKAKKVAPESIGLLVATRDKAERLVRALGEHGVHVTFVDRDAAGRAGLPQVMTMHRSKGMEFACAILVGVGAANVPRKYVIDSLPDGDREDALQRERSLLYVAATRARDTLVVMWTGTRSELLG</sequence>
<evidence type="ECO:0000256" key="10">
    <source>
        <dbReference type="SAM" id="MobiDB-lite"/>
    </source>
</evidence>
<keyword evidence="5" id="KW-0413">Isomerase</keyword>
<comment type="catalytic activity">
    <reaction evidence="8">
        <text>ATP + H2O = ADP + phosphate + H(+)</text>
        <dbReference type="Rhea" id="RHEA:13065"/>
        <dbReference type="ChEBI" id="CHEBI:15377"/>
        <dbReference type="ChEBI" id="CHEBI:15378"/>
        <dbReference type="ChEBI" id="CHEBI:30616"/>
        <dbReference type="ChEBI" id="CHEBI:43474"/>
        <dbReference type="ChEBI" id="CHEBI:456216"/>
        <dbReference type="EC" id="5.6.2.4"/>
    </reaction>
</comment>
<keyword evidence="2 9" id="KW-0378">Hydrolase</keyword>
<protein>
    <recommendedName>
        <fullName evidence="7">DNA 3'-5' helicase</fullName>
        <ecNumber evidence="7">5.6.2.4</ecNumber>
    </recommendedName>
</protein>